<dbReference type="RefSeq" id="WP_011795886.1">
    <property type="nucleotide sequence ID" value="NZ_CP023687.1"/>
</dbReference>
<evidence type="ECO:0000256" key="4">
    <source>
        <dbReference type="ARBA" id="ARBA00022679"/>
    </source>
</evidence>
<dbReference type="Gene3D" id="3.40.50.300">
    <property type="entry name" value="P-loop containing nucleotide triphosphate hydrolases"/>
    <property type="match status" value="1"/>
</dbReference>
<sequence length="209" mass="21697">MNSTDSAIQGRPLPAVVVMGVSGCGKSSVAAAAAALLGWTLHEGDAYHSPESVAKMRAGQPLTDEDRAGWLDRLAHLLAHAVHPADAVGHGGIVLTCSALRRRYRDHLRAAAPGLRFAFLELDYDEALARVSHRPGHFFSPTLVANQFATLESPRGEPGVLALDATRPIHDLGAAIAHWLHGDGGAEAAAPFPHAPGAPCAPAPSGDTA</sequence>
<evidence type="ECO:0000256" key="5">
    <source>
        <dbReference type="ARBA" id="ARBA00022741"/>
    </source>
</evidence>
<proteinExistence type="inferred from homology"/>
<dbReference type="GO" id="GO:0046316">
    <property type="term" value="F:gluconokinase activity"/>
    <property type="evidence" value="ECO:0007669"/>
    <property type="project" value="UniProtKB-EC"/>
</dbReference>
<evidence type="ECO:0000256" key="2">
    <source>
        <dbReference type="ARBA" id="ARBA00008420"/>
    </source>
</evidence>
<evidence type="ECO:0000256" key="3">
    <source>
        <dbReference type="ARBA" id="ARBA00012054"/>
    </source>
</evidence>
<comment type="catalytic activity">
    <reaction evidence="8 9">
        <text>D-gluconate + ATP = 6-phospho-D-gluconate + ADP + H(+)</text>
        <dbReference type="Rhea" id="RHEA:19433"/>
        <dbReference type="ChEBI" id="CHEBI:15378"/>
        <dbReference type="ChEBI" id="CHEBI:18391"/>
        <dbReference type="ChEBI" id="CHEBI:30616"/>
        <dbReference type="ChEBI" id="CHEBI:58759"/>
        <dbReference type="ChEBI" id="CHEBI:456216"/>
        <dbReference type="EC" id="2.7.1.12"/>
    </reaction>
</comment>
<evidence type="ECO:0000256" key="6">
    <source>
        <dbReference type="ARBA" id="ARBA00022777"/>
    </source>
</evidence>
<keyword evidence="4 9" id="KW-0808">Transferase</keyword>
<dbReference type="EMBL" id="CP127363">
    <property type="protein sequence ID" value="WIY51262.1"/>
    <property type="molecule type" value="Genomic_DNA"/>
</dbReference>
<evidence type="ECO:0000256" key="9">
    <source>
        <dbReference type="RuleBase" id="RU363066"/>
    </source>
</evidence>
<keyword evidence="5 9" id="KW-0547">Nucleotide-binding</keyword>
<keyword evidence="6 9" id="KW-0418">Kinase</keyword>
<dbReference type="InterPro" id="IPR027417">
    <property type="entry name" value="P-loop_NTPase"/>
</dbReference>
<keyword evidence="12" id="KW-1185">Reference proteome</keyword>
<feature type="compositionally biased region" description="Pro residues" evidence="10">
    <location>
        <begin position="193"/>
        <end position="202"/>
    </location>
</feature>
<dbReference type="InterPro" id="IPR031322">
    <property type="entry name" value="Shikimate/glucono_kinase"/>
</dbReference>
<dbReference type="SUPFAM" id="SSF52540">
    <property type="entry name" value="P-loop containing nucleoside triphosphate hydrolases"/>
    <property type="match status" value="1"/>
</dbReference>
<dbReference type="EC" id="2.7.1.12" evidence="3 9"/>
<protein>
    <recommendedName>
        <fullName evidence="3 9">Gluconokinase</fullName>
        <ecNumber evidence="3 9">2.7.1.12</ecNumber>
    </recommendedName>
</protein>
<comment type="pathway">
    <text evidence="1">Carbohydrate acid metabolism.</text>
</comment>
<evidence type="ECO:0000256" key="10">
    <source>
        <dbReference type="SAM" id="MobiDB-lite"/>
    </source>
</evidence>
<evidence type="ECO:0000313" key="11">
    <source>
        <dbReference type="EMBL" id="WIY51262.1"/>
    </source>
</evidence>
<dbReference type="Proteomes" id="UP001242732">
    <property type="component" value="Chromosome"/>
</dbReference>
<reference evidence="11 12" key="1">
    <citation type="submission" date="2023-06" db="EMBL/GenBank/DDBJ databases">
        <authorList>
            <person name="Ham H."/>
            <person name="Park D.S."/>
        </authorList>
    </citation>
    <scope>NUCLEOTIDE SEQUENCE [LARGE SCALE GENOMIC DNA]</scope>
    <source>
        <strain evidence="11 12">KACC 17005</strain>
    </source>
</reference>
<dbReference type="PANTHER" id="PTHR43442:SF3">
    <property type="entry name" value="GLUCONOKINASE-RELATED"/>
    <property type="match status" value="1"/>
</dbReference>
<organism evidence="11 12">
    <name type="scientific">Paracidovorax citrulli</name>
    <name type="common">Acidovorax citrulli</name>
    <dbReference type="NCBI Taxonomy" id="80869"/>
    <lineage>
        <taxon>Bacteria</taxon>
        <taxon>Pseudomonadati</taxon>
        <taxon>Pseudomonadota</taxon>
        <taxon>Betaproteobacteria</taxon>
        <taxon>Burkholderiales</taxon>
        <taxon>Comamonadaceae</taxon>
        <taxon>Paracidovorax</taxon>
    </lineage>
</organism>
<dbReference type="PANTHER" id="PTHR43442">
    <property type="entry name" value="GLUCONOKINASE-RELATED"/>
    <property type="match status" value="1"/>
</dbReference>
<comment type="similarity">
    <text evidence="2 9">Belongs to the gluconokinase GntK/GntV family.</text>
</comment>
<evidence type="ECO:0000256" key="1">
    <source>
        <dbReference type="ARBA" id="ARBA00004761"/>
    </source>
</evidence>
<dbReference type="CDD" id="cd02021">
    <property type="entry name" value="GntK"/>
    <property type="match status" value="1"/>
</dbReference>
<evidence type="ECO:0000256" key="8">
    <source>
        <dbReference type="ARBA" id="ARBA00048090"/>
    </source>
</evidence>
<dbReference type="Pfam" id="PF01202">
    <property type="entry name" value="SKI"/>
    <property type="match status" value="1"/>
</dbReference>
<name>A0ABY9AWV0_PARCI</name>
<evidence type="ECO:0000313" key="12">
    <source>
        <dbReference type="Proteomes" id="UP001242732"/>
    </source>
</evidence>
<feature type="region of interest" description="Disordered" evidence="10">
    <location>
        <begin position="188"/>
        <end position="209"/>
    </location>
</feature>
<accession>A0ABY9AWV0</accession>
<keyword evidence="7 9" id="KW-0067">ATP-binding</keyword>
<evidence type="ECO:0000256" key="7">
    <source>
        <dbReference type="ARBA" id="ARBA00022840"/>
    </source>
</evidence>
<dbReference type="InterPro" id="IPR006001">
    <property type="entry name" value="Therm_gnt_kin"/>
</dbReference>
<gene>
    <name evidence="11" type="ORF">QRO08_12070</name>
</gene>
<dbReference type="NCBIfam" id="TIGR01313">
    <property type="entry name" value="therm_gnt_kin"/>
    <property type="match status" value="1"/>
</dbReference>